<dbReference type="Gene3D" id="3.40.50.980">
    <property type="match status" value="2"/>
</dbReference>
<comment type="caution">
    <text evidence="5">The sequence shown here is derived from an EMBL/GenBank/DDBJ whole genome shotgun (WGS) entry which is preliminary data.</text>
</comment>
<keyword evidence="2" id="KW-0597">Phosphoprotein</keyword>
<name>A0ABR2WCA2_9FUNG</name>
<evidence type="ECO:0000259" key="3">
    <source>
        <dbReference type="Pfam" id="PF00501"/>
    </source>
</evidence>
<dbReference type="SUPFAM" id="SSF52777">
    <property type="entry name" value="CoA-dependent acyltransferases"/>
    <property type="match status" value="1"/>
</dbReference>
<dbReference type="InterPro" id="IPR001242">
    <property type="entry name" value="Condensation_dom"/>
</dbReference>
<dbReference type="InterPro" id="IPR020845">
    <property type="entry name" value="AMP-binding_CS"/>
</dbReference>
<dbReference type="PANTHER" id="PTHR45527:SF1">
    <property type="entry name" value="FATTY ACID SYNTHASE"/>
    <property type="match status" value="1"/>
</dbReference>
<evidence type="ECO:0000259" key="4">
    <source>
        <dbReference type="Pfam" id="PF00668"/>
    </source>
</evidence>
<keyword evidence="6" id="KW-1185">Reference proteome</keyword>
<organism evidence="5 6">
    <name type="scientific">Basidiobolus ranarum</name>
    <dbReference type="NCBI Taxonomy" id="34480"/>
    <lineage>
        <taxon>Eukaryota</taxon>
        <taxon>Fungi</taxon>
        <taxon>Fungi incertae sedis</taxon>
        <taxon>Zoopagomycota</taxon>
        <taxon>Entomophthoromycotina</taxon>
        <taxon>Basidiobolomycetes</taxon>
        <taxon>Basidiobolales</taxon>
        <taxon>Basidiobolaceae</taxon>
        <taxon>Basidiobolus</taxon>
    </lineage>
</organism>
<evidence type="ECO:0000256" key="1">
    <source>
        <dbReference type="ARBA" id="ARBA00022450"/>
    </source>
</evidence>
<dbReference type="InterPro" id="IPR000873">
    <property type="entry name" value="AMP-dep_synth/lig_dom"/>
</dbReference>
<dbReference type="Pfam" id="PF00668">
    <property type="entry name" value="Condensation"/>
    <property type="match status" value="1"/>
</dbReference>
<gene>
    <name evidence="5" type="ORF">K7432_018388</name>
</gene>
<proteinExistence type="predicted"/>
<reference evidence="5 6" key="1">
    <citation type="submission" date="2023-04" db="EMBL/GenBank/DDBJ databases">
        <title>Genome of Basidiobolus ranarum AG-B5.</title>
        <authorList>
            <person name="Stajich J.E."/>
            <person name="Carter-House D."/>
            <person name="Gryganskyi A."/>
        </authorList>
    </citation>
    <scope>NUCLEOTIDE SEQUENCE [LARGE SCALE GENOMIC DNA]</scope>
    <source>
        <strain evidence="5 6">AG-B5</strain>
    </source>
</reference>
<accession>A0ABR2WCA2</accession>
<dbReference type="EMBL" id="JASJQH010005859">
    <property type="protein sequence ID" value="KAK9739390.1"/>
    <property type="molecule type" value="Genomic_DNA"/>
</dbReference>
<dbReference type="Pfam" id="PF00501">
    <property type="entry name" value="AMP-binding"/>
    <property type="match status" value="1"/>
</dbReference>
<evidence type="ECO:0000313" key="5">
    <source>
        <dbReference type="EMBL" id="KAK9739390.1"/>
    </source>
</evidence>
<sequence length="353" mass="38998">MIGIHRAQLGQYEHQAIGMKDIIQSCSTVGSKMPFDTLLAIQNLASTDSTGKFSSVGLKSYQSTMNMEFPVVIELSSDGTSHEISLRYNSNEIDQDESGWLLNHFVTAMKRVVQDPSVLVDDLSIITSNEEQLVQSWSSIKHSQPNPICLHTMFEQAVALHPNNIAVQFETSEYVTYAELNQRANQLAHHLIILGVGPETMVPLCLDKSVFMIVAILAVLKAGGAYVPLDPNNPSVRNDFIMEETNAQVVVTISQYKQTFNGVSLILMDEDAESIECNPTNNPVVNEHTESNLCYVLYTSGSTGTPKGVMIEHYAVVNLLFGLQGTWNLTTQDVVLQFANYTFDASVLEIFPT</sequence>
<dbReference type="InterPro" id="IPR020459">
    <property type="entry name" value="AMP-binding"/>
</dbReference>
<dbReference type="PROSITE" id="PS00455">
    <property type="entry name" value="AMP_BINDING"/>
    <property type="match status" value="1"/>
</dbReference>
<keyword evidence="1" id="KW-0596">Phosphopantetheine</keyword>
<evidence type="ECO:0008006" key="7">
    <source>
        <dbReference type="Google" id="ProtNLM"/>
    </source>
</evidence>
<evidence type="ECO:0000313" key="6">
    <source>
        <dbReference type="Proteomes" id="UP001479436"/>
    </source>
</evidence>
<dbReference type="Gene3D" id="3.30.559.30">
    <property type="entry name" value="Nonribosomal peptide synthetase, condensation domain"/>
    <property type="match status" value="1"/>
</dbReference>
<protein>
    <recommendedName>
        <fullName evidence="7">AMP-dependent synthetase/ligase domain-containing protein</fullName>
    </recommendedName>
</protein>
<feature type="domain" description="AMP-dependent synthetase/ligase" evidence="3">
    <location>
        <begin position="154"/>
        <end position="352"/>
    </location>
</feature>
<dbReference type="PRINTS" id="PR00154">
    <property type="entry name" value="AMPBINDING"/>
</dbReference>
<dbReference type="SUPFAM" id="SSF56801">
    <property type="entry name" value="Acetyl-CoA synthetase-like"/>
    <property type="match status" value="1"/>
</dbReference>
<dbReference type="PANTHER" id="PTHR45527">
    <property type="entry name" value="NONRIBOSOMAL PEPTIDE SYNTHETASE"/>
    <property type="match status" value="1"/>
</dbReference>
<dbReference type="Proteomes" id="UP001479436">
    <property type="component" value="Unassembled WGS sequence"/>
</dbReference>
<feature type="domain" description="Condensation" evidence="4">
    <location>
        <begin position="8"/>
        <end position="132"/>
    </location>
</feature>
<evidence type="ECO:0000256" key="2">
    <source>
        <dbReference type="ARBA" id="ARBA00022553"/>
    </source>
</evidence>